<evidence type="ECO:0000256" key="3">
    <source>
        <dbReference type="ARBA" id="ARBA00023082"/>
    </source>
</evidence>
<keyword evidence="3" id="KW-0731">Sigma factor</keyword>
<dbReference type="GO" id="GO:0016987">
    <property type="term" value="F:sigma factor activity"/>
    <property type="evidence" value="ECO:0007669"/>
    <property type="project" value="UniProtKB-KW"/>
</dbReference>
<evidence type="ECO:0000256" key="4">
    <source>
        <dbReference type="ARBA" id="ARBA00023125"/>
    </source>
</evidence>
<evidence type="ECO:0000313" key="8">
    <source>
        <dbReference type="EMBL" id="SIS68064.1"/>
    </source>
</evidence>
<dbReference type="RefSeq" id="WP_076386325.1">
    <property type="nucleotide sequence ID" value="NZ_FTOI01000004.1"/>
</dbReference>
<dbReference type="AlphaFoldDB" id="A0A1N7L2M2"/>
<dbReference type="STRING" id="713588.SAMN05421789_104162"/>
<keyword evidence="2" id="KW-0805">Transcription regulation</keyword>
<dbReference type="Gene3D" id="1.10.1740.10">
    <property type="match status" value="1"/>
</dbReference>
<comment type="similarity">
    <text evidence="1">Belongs to the sigma-70 factor family. ECF subfamily.</text>
</comment>
<sequence length="197" mass="23521">MTTQTDSWLISEYRNGNEQTLPVLIKRHQKDLFSFIFYKLMDEDLANDIFQDTFMKIIVTLKEGRYNEEGKFILWAKRIAYNLIIDHFRLKSKHVKVSETTYENDEFSIFDLISEKEENIEERLISQQIQQDLMKMLVFLPENQQEVISLRFFDGLSFKEIADQTHTSINTTLGRVRYALINLRKIMDEHKIILTRS</sequence>
<dbReference type="PANTHER" id="PTHR43133">
    <property type="entry name" value="RNA POLYMERASE ECF-TYPE SIGMA FACTO"/>
    <property type="match status" value="1"/>
</dbReference>
<dbReference type="SUPFAM" id="SSF88659">
    <property type="entry name" value="Sigma3 and sigma4 domains of RNA polymerase sigma factors"/>
    <property type="match status" value="1"/>
</dbReference>
<feature type="domain" description="RNA polymerase sigma factor 70 region 4 type 2" evidence="7">
    <location>
        <begin position="131"/>
        <end position="171"/>
    </location>
</feature>
<dbReference type="InterPro" id="IPR013325">
    <property type="entry name" value="RNA_pol_sigma_r2"/>
</dbReference>
<dbReference type="InterPro" id="IPR014284">
    <property type="entry name" value="RNA_pol_sigma-70_dom"/>
</dbReference>
<name>A0A1N7L2M2_9FLAO</name>
<reference evidence="9" key="1">
    <citation type="submission" date="2017-01" db="EMBL/GenBank/DDBJ databases">
        <authorList>
            <person name="Varghese N."/>
            <person name="Submissions S."/>
        </authorList>
    </citation>
    <scope>NUCLEOTIDE SEQUENCE [LARGE SCALE GENOMIC DNA]</scope>
    <source>
        <strain evidence="9">DSM 23145</strain>
    </source>
</reference>
<dbReference type="GO" id="GO:0003677">
    <property type="term" value="F:DNA binding"/>
    <property type="evidence" value="ECO:0007669"/>
    <property type="project" value="UniProtKB-KW"/>
</dbReference>
<feature type="domain" description="RNA polymerase sigma-70 region 2" evidence="6">
    <location>
        <begin position="24"/>
        <end position="92"/>
    </location>
</feature>
<evidence type="ECO:0000256" key="2">
    <source>
        <dbReference type="ARBA" id="ARBA00023015"/>
    </source>
</evidence>
<dbReference type="OrthoDB" id="9790423at2"/>
<gene>
    <name evidence="8" type="ORF">SAMN05421789_104162</name>
</gene>
<dbReference type="Pfam" id="PF08281">
    <property type="entry name" value="Sigma70_r4_2"/>
    <property type="match status" value="1"/>
</dbReference>
<evidence type="ECO:0000259" key="6">
    <source>
        <dbReference type="Pfam" id="PF04542"/>
    </source>
</evidence>
<dbReference type="GO" id="GO:0006352">
    <property type="term" value="P:DNA-templated transcription initiation"/>
    <property type="evidence" value="ECO:0007669"/>
    <property type="project" value="InterPro"/>
</dbReference>
<evidence type="ECO:0000259" key="7">
    <source>
        <dbReference type="Pfam" id="PF08281"/>
    </source>
</evidence>
<dbReference type="InterPro" id="IPR013324">
    <property type="entry name" value="RNA_pol_sigma_r3/r4-like"/>
</dbReference>
<dbReference type="NCBIfam" id="TIGR02937">
    <property type="entry name" value="sigma70-ECF"/>
    <property type="match status" value="1"/>
</dbReference>
<dbReference type="CDD" id="cd06171">
    <property type="entry name" value="Sigma70_r4"/>
    <property type="match status" value="1"/>
</dbReference>
<keyword evidence="4" id="KW-0238">DNA-binding</keyword>
<protein>
    <submittedName>
        <fullName evidence="8">RNA polymerase, sigma subunit, ECF family</fullName>
    </submittedName>
</protein>
<dbReference type="InterPro" id="IPR007627">
    <property type="entry name" value="RNA_pol_sigma70_r2"/>
</dbReference>
<dbReference type="InterPro" id="IPR036388">
    <property type="entry name" value="WH-like_DNA-bd_sf"/>
</dbReference>
<organism evidence="8 9">
    <name type="scientific">Kaistella chaponensis</name>
    <dbReference type="NCBI Taxonomy" id="713588"/>
    <lineage>
        <taxon>Bacteria</taxon>
        <taxon>Pseudomonadati</taxon>
        <taxon>Bacteroidota</taxon>
        <taxon>Flavobacteriia</taxon>
        <taxon>Flavobacteriales</taxon>
        <taxon>Weeksellaceae</taxon>
        <taxon>Chryseobacterium group</taxon>
        <taxon>Kaistella</taxon>
    </lineage>
</organism>
<keyword evidence="5" id="KW-0804">Transcription</keyword>
<evidence type="ECO:0000313" key="9">
    <source>
        <dbReference type="Proteomes" id="UP000185839"/>
    </source>
</evidence>
<dbReference type="EMBL" id="FTOI01000004">
    <property type="protein sequence ID" value="SIS68064.1"/>
    <property type="molecule type" value="Genomic_DNA"/>
</dbReference>
<dbReference type="PANTHER" id="PTHR43133:SF8">
    <property type="entry name" value="RNA POLYMERASE SIGMA FACTOR HI_1459-RELATED"/>
    <property type="match status" value="1"/>
</dbReference>
<accession>A0A1N7L2M2</accession>
<dbReference type="InterPro" id="IPR013249">
    <property type="entry name" value="RNA_pol_sigma70_r4_t2"/>
</dbReference>
<evidence type="ECO:0000256" key="1">
    <source>
        <dbReference type="ARBA" id="ARBA00010641"/>
    </source>
</evidence>
<evidence type="ECO:0000256" key="5">
    <source>
        <dbReference type="ARBA" id="ARBA00023163"/>
    </source>
</evidence>
<dbReference type="Pfam" id="PF04542">
    <property type="entry name" value="Sigma70_r2"/>
    <property type="match status" value="1"/>
</dbReference>
<keyword evidence="9" id="KW-1185">Reference proteome</keyword>
<dbReference type="SUPFAM" id="SSF88946">
    <property type="entry name" value="Sigma2 domain of RNA polymerase sigma factors"/>
    <property type="match status" value="1"/>
</dbReference>
<dbReference type="Gene3D" id="1.10.10.10">
    <property type="entry name" value="Winged helix-like DNA-binding domain superfamily/Winged helix DNA-binding domain"/>
    <property type="match status" value="1"/>
</dbReference>
<dbReference type="InterPro" id="IPR039425">
    <property type="entry name" value="RNA_pol_sigma-70-like"/>
</dbReference>
<dbReference type="Proteomes" id="UP000185839">
    <property type="component" value="Unassembled WGS sequence"/>
</dbReference>
<proteinExistence type="inferred from homology"/>